<proteinExistence type="predicted"/>
<dbReference type="Gene3D" id="3.40.50.300">
    <property type="entry name" value="P-loop containing nucleotide triphosphate hydrolases"/>
    <property type="match status" value="1"/>
</dbReference>
<dbReference type="NCBIfam" id="TIGR01613">
    <property type="entry name" value="primase_Cterm"/>
    <property type="match status" value="1"/>
</dbReference>
<dbReference type="GO" id="GO:0005524">
    <property type="term" value="F:ATP binding"/>
    <property type="evidence" value="ECO:0007669"/>
    <property type="project" value="UniProtKB-KW"/>
</dbReference>
<evidence type="ECO:0000256" key="2">
    <source>
        <dbReference type="ARBA" id="ARBA00022801"/>
    </source>
</evidence>
<dbReference type="InterPro" id="IPR027417">
    <property type="entry name" value="P-loop_NTPase"/>
</dbReference>
<keyword evidence="1" id="KW-0547">Nucleotide-binding</keyword>
<dbReference type="PANTHER" id="PTHR35372">
    <property type="entry name" value="ATP BINDING PROTEIN-RELATED"/>
    <property type="match status" value="1"/>
</dbReference>
<protein>
    <recommendedName>
        <fullName evidence="4">SF3 helicase domain-containing protein</fullName>
    </recommendedName>
</protein>
<organism evidence="5">
    <name type="scientific">viral metagenome</name>
    <dbReference type="NCBI Taxonomy" id="1070528"/>
    <lineage>
        <taxon>unclassified sequences</taxon>
        <taxon>metagenomes</taxon>
        <taxon>organismal metagenomes</taxon>
    </lineage>
</organism>
<dbReference type="InterPro" id="IPR014015">
    <property type="entry name" value="Helicase_SF3_DNA-vir"/>
</dbReference>
<dbReference type="EMBL" id="MN739031">
    <property type="protein sequence ID" value="QHT36172.1"/>
    <property type="molecule type" value="Genomic_DNA"/>
</dbReference>
<dbReference type="InterPro" id="IPR006500">
    <property type="entry name" value="Helicase_put_C_phage/plasmid"/>
</dbReference>
<dbReference type="PROSITE" id="PS51206">
    <property type="entry name" value="SF3_HELICASE_1"/>
    <property type="match status" value="1"/>
</dbReference>
<evidence type="ECO:0000313" key="5">
    <source>
        <dbReference type="EMBL" id="QHT36172.1"/>
    </source>
</evidence>
<dbReference type="PANTHER" id="PTHR35372:SF2">
    <property type="entry name" value="SF3 HELICASE DOMAIN-CONTAINING PROTEIN"/>
    <property type="match status" value="1"/>
</dbReference>
<dbReference type="InterPro" id="IPR014818">
    <property type="entry name" value="Phage/plasmid_primase_P4_C"/>
</dbReference>
<dbReference type="InterPro" id="IPR051620">
    <property type="entry name" value="ORF904-like_C"/>
</dbReference>
<dbReference type="AlphaFoldDB" id="A0A6C0F4T9"/>
<dbReference type="GO" id="GO:0016787">
    <property type="term" value="F:hydrolase activity"/>
    <property type="evidence" value="ECO:0007669"/>
    <property type="project" value="UniProtKB-KW"/>
</dbReference>
<sequence length="944" mass="109999">MSSSCQYKDLQDFLIKHNSKGQKDKDKEKENDRTVATTHTRIGDKTLNIFGGAYNIPPEELTAFYSLYCQHVFTNRKMEYLTEKQLDGTDGKCGGIFVDFDFRYKYDVQTRQHTKEHIVDIITLLYLEELKEFFIFKKDTPFPVFIMEKPNVNRCQDKNITKDGIHMIIGIQMDHVMQTMLRQRILAKIGETCDLPLINEWDAVLDEGISKGITNWQMYGSRKPGNQAYELTQHYVITYDETDGEFMMEEERAQSFDVCKDFEKLSVQYNKFQKFEINPKIVDEYSKLLGKKSTIRAKKSGNKTKVKLISSACSDDDEDESDISLDEITNLEILKKAVEKIMNSLQPAEYAVKEVHQYTQILPPKYYEPGSHLLNRQVAFALKHTDDRLFLSWVMLRSKASDFDYASIPQLYNDWKRYNNNKEGITKRSIMYWAKQDAYDDYMNVRMTTIDHFIEITLETPTEFDFGMVLYQMFKDKYICTSIVNKTWYVFKNHRWVQDKGQSLRMAISKDMFNYYQRSMHLCAASLQQVEVDDDTKRENMKRKVNKYTEISVKLKTTNNKNNIMREAMEIFYDNEFVKNMDLNKHLICFTNGIVDLKNKLFRDGYPQDYITKTTGIPYIPYDYEKFKSIADDIMSFMEKLFPIKELNRYMWDHLSSTLIGENINQTFNIYRGSGSNGKSMLTDLMTMTMGEYAGTVPVTLVTEKRPGVGGTSSEIMQLKGVRYAIMQEPSKDAKINEGMMKNLTGDATMQARALYCEAETFHIQFNLVVCTNTLFEVGSNDDGTWRRIRICDFLAKFVDDGETHTDDTKYVFTKDKSLKDKLPEWAPVFASMLVNRVFETQGKVEDCDIVNASSNKYRQTQDHIAAFVSEMIVKRDGGKIKKMELFQQFKMWFQDSQGNRKMPKGVELNEYMDKRFGKAKTAGWSGISIVYPDQEDEIDELNG</sequence>
<evidence type="ECO:0000256" key="3">
    <source>
        <dbReference type="ARBA" id="ARBA00022840"/>
    </source>
</evidence>
<feature type="domain" description="SF3 helicase" evidence="4">
    <location>
        <begin position="646"/>
        <end position="807"/>
    </location>
</feature>
<evidence type="ECO:0000256" key="1">
    <source>
        <dbReference type="ARBA" id="ARBA00022741"/>
    </source>
</evidence>
<dbReference type="InterPro" id="IPR056443">
    <property type="entry name" value="AEP_C962R"/>
</dbReference>
<accession>A0A6C0F4T9</accession>
<name>A0A6C0F4T9_9ZZZZ</name>
<keyword evidence="3" id="KW-0067">ATP-binding</keyword>
<dbReference type="Pfam" id="PF23162">
    <property type="entry name" value="AEP_C962R"/>
    <property type="match status" value="1"/>
</dbReference>
<dbReference type="Pfam" id="PF08706">
    <property type="entry name" value="D5_N"/>
    <property type="match status" value="1"/>
</dbReference>
<evidence type="ECO:0000259" key="4">
    <source>
        <dbReference type="PROSITE" id="PS51206"/>
    </source>
</evidence>
<keyword evidence="2" id="KW-0378">Hydrolase</keyword>
<dbReference type="SMART" id="SM00885">
    <property type="entry name" value="D5_N"/>
    <property type="match status" value="1"/>
</dbReference>
<reference evidence="5" key="1">
    <citation type="journal article" date="2020" name="Nature">
        <title>Giant virus diversity and host interactions through global metagenomics.</title>
        <authorList>
            <person name="Schulz F."/>
            <person name="Roux S."/>
            <person name="Paez-Espino D."/>
            <person name="Jungbluth S."/>
            <person name="Walsh D.A."/>
            <person name="Denef V.J."/>
            <person name="McMahon K.D."/>
            <person name="Konstantinidis K.T."/>
            <person name="Eloe-Fadrosh E.A."/>
            <person name="Kyrpides N.C."/>
            <person name="Woyke T."/>
        </authorList>
    </citation>
    <scope>NUCLEOTIDE SEQUENCE</scope>
    <source>
        <strain evidence="5">GVMAG-M-3300009182-46</strain>
    </source>
</reference>